<dbReference type="GO" id="GO:0043565">
    <property type="term" value="F:sequence-specific DNA binding"/>
    <property type="evidence" value="ECO:0007669"/>
    <property type="project" value="InterPro"/>
</dbReference>
<evidence type="ECO:0000259" key="7">
    <source>
        <dbReference type="PROSITE" id="PS50045"/>
    </source>
</evidence>
<keyword evidence="1" id="KW-0547">Nucleotide-binding</keyword>
<dbReference type="PANTHER" id="PTHR32071:SF81">
    <property type="entry name" value="PROPIONATE CATABOLISM OPERON REGULATORY PROTEIN"/>
    <property type="match status" value="1"/>
</dbReference>
<dbReference type="InterPro" id="IPR003593">
    <property type="entry name" value="AAA+_ATPase"/>
</dbReference>
<proteinExistence type="predicted"/>
<dbReference type="PROSITE" id="PS00688">
    <property type="entry name" value="SIGMA54_INTERACT_3"/>
    <property type="match status" value="1"/>
</dbReference>
<keyword evidence="4" id="KW-0238">DNA-binding</keyword>
<dbReference type="SUPFAM" id="SSF46689">
    <property type="entry name" value="Homeodomain-like"/>
    <property type="match status" value="1"/>
</dbReference>
<feature type="region of interest" description="Disordered" evidence="6">
    <location>
        <begin position="487"/>
        <end position="510"/>
    </location>
</feature>
<evidence type="ECO:0000256" key="4">
    <source>
        <dbReference type="ARBA" id="ARBA00023125"/>
    </source>
</evidence>
<dbReference type="SUPFAM" id="SSF111126">
    <property type="entry name" value="Ligand-binding domain in the NO signalling and Golgi transport"/>
    <property type="match status" value="1"/>
</dbReference>
<dbReference type="InterPro" id="IPR004096">
    <property type="entry name" value="V4R"/>
</dbReference>
<evidence type="ECO:0000313" key="8">
    <source>
        <dbReference type="EMBL" id="PRQ03941.1"/>
    </source>
</evidence>
<dbReference type="PROSITE" id="PS00676">
    <property type="entry name" value="SIGMA54_INTERACT_2"/>
    <property type="match status" value="1"/>
</dbReference>
<dbReference type="SMART" id="SM00382">
    <property type="entry name" value="AAA"/>
    <property type="match status" value="1"/>
</dbReference>
<dbReference type="InterPro" id="IPR058031">
    <property type="entry name" value="AAA_lid_NorR"/>
</dbReference>
<dbReference type="AlphaFoldDB" id="A0A2S9YFX0"/>
<dbReference type="InterPro" id="IPR025943">
    <property type="entry name" value="Sigma_54_int_dom_ATP-bd_2"/>
</dbReference>
<dbReference type="Pfam" id="PF25601">
    <property type="entry name" value="AAA_lid_14"/>
    <property type="match status" value="1"/>
</dbReference>
<dbReference type="OrthoDB" id="9814761at2"/>
<dbReference type="Pfam" id="PF02830">
    <property type="entry name" value="V4R"/>
    <property type="match status" value="1"/>
</dbReference>
<evidence type="ECO:0000256" key="3">
    <source>
        <dbReference type="ARBA" id="ARBA00023015"/>
    </source>
</evidence>
<dbReference type="GO" id="GO:0005524">
    <property type="term" value="F:ATP binding"/>
    <property type="evidence" value="ECO:0007669"/>
    <property type="project" value="UniProtKB-KW"/>
</dbReference>
<protein>
    <submittedName>
        <fullName evidence="8">Transcriptional regulatory protein ZraR</fullName>
    </submittedName>
</protein>
<reference evidence="8 9" key="1">
    <citation type="submission" date="2018-03" db="EMBL/GenBank/DDBJ databases">
        <title>Draft Genome Sequences of the Obligatory Marine Myxobacteria Enhygromyxa salina SWB007.</title>
        <authorList>
            <person name="Poehlein A."/>
            <person name="Moghaddam J.A."/>
            <person name="Harms H."/>
            <person name="Alanjari M."/>
            <person name="Koenig G.M."/>
            <person name="Daniel R."/>
            <person name="Schaeberle T.F."/>
        </authorList>
    </citation>
    <scope>NUCLEOTIDE SEQUENCE [LARGE SCALE GENOMIC DNA]</scope>
    <source>
        <strain evidence="8 9">SWB007</strain>
    </source>
</reference>
<dbReference type="InterPro" id="IPR009057">
    <property type="entry name" value="Homeodomain-like_sf"/>
</dbReference>
<dbReference type="InterPro" id="IPR024096">
    <property type="entry name" value="NO_sig/Golgi_transp_ligand-bd"/>
</dbReference>
<feature type="domain" description="Sigma-54 factor interaction" evidence="7">
    <location>
        <begin position="241"/>
        <end position="470"/>
    </location>
</feature>
<dbReference type="InterPro" id="IPR002197">
    <property type="entry name" value="HTH_Fis"/>
</dbReference>
<dbReference type="Gene3D" id="1.10.8.60">
    <property type="match status" value="1"/>
</dbReference>
<dbReference type="InterPro" id="IPR002078">
    <property type="entry name" value="Sigma_54_int"/>
</dbReference>
<evidence type="ECO:0000256" key="1">
    <source>
        <dbReference type="ARBA" id="ARBA00022741"/>
    </source>
</evidence>
<dbReference type="Pfam" id="PF00158">
    <property type="entry name" value="Sigma54_activat"/>
    <property type="match status" value="1"/>
</dbReference>
<dbReference type="InterPro" id="IPR027417">
    <property type="entry name" value="P-loop_NTPase"/>
</dbReference>
<keyword evidence="3" id="KW-0805">Transcription regulation</keyword>
<name>A0A2S9YFX0_9BACT</name>
<gene>
    <name evidence="8" type="primary">zraR_22</name>
    <name evidence="8" type="ORF">ENSA7_51380</name>
</gene>
<dbReference type="InterPro" id="IPR010523">
    <property type="entry name" value="XylR_N"/>
</dbReference>
<organism evidence="8 9">
    <name type="scientific">Enhygromyxa salina</name>
    <dbReference type="NCBI Taxonomy" id="215803"/>
    <lineage>
        <taxon>Bacteria</taxon>
        <taxon>Pseudomonadati</taxon>
        <taxon>Myxococcota</taxon>
        <taxon>Polyangia</taxon>
        <taxon>Nannocystales</taxon>
        <taxon>Nannocystaceae</taxon>
        <taxon>Enhygromyxa</taxon>
    </lineage>
</organism>
<sequence>MLAANLALDELLDFQPDGGILRFAGQRALLLDAVALGLLRKELVELLGFDAARGAMTRFGYAHGWRTAENLEHSLPWTSRDEWRRAGGRLHRLQGMVTFEPVHPSKLSSPPGLAEAIWRDSYEAEQHLLHFGDHEQPVCWSLCGFASGYLSRAHGRPIFCVETQCRGRGDALCRMWGDARDAVVEHGHADALAYFEQQGLDDSLLRVRGILRKLESKLRARRRALDDHDDLVDAEAEAAGLVARSPMMRTLLDLARRVAPVDSTLLITGPTGAGKERVAHFVHDHSARVGGPFIAINCAAMPEQLLESELFGHTKGAFTGATRDRIGLFEAAHTGTLLLDEIGELAPATQTRLLRVLQEREVRRIGENLPRSVDVRILAATHRDLLADVESGRFREDLYYRLRVVELHVPPLRDRPEDILPLSRSLLASAGTRLGRTLDGLAPGACEALLAHTWPGNVRELQNAIEHAVALARGRMVEAKDLPQLERRAARPRASEAQVRASPEPQPDRTLAEVEREHIQSVLSASGNNKTEAARRLGIGTATLFRRLRQYRNLEGIG</sequence>
<dbReference type="CDD" id="cd00009">
    <property type="entry name" value="AAA"/>
    <property type="match status" value="1"/>
</dbReference>
<keyword evidence="2" id="KW-0067">ATP-binding</keyword>
<accession>A0A2S9YFX0</accession>
<keyword evidence="5" id="KW-0804">Transcription</keyword>
<evidence type="ECO:0000256" key="2">
    <source>
        <dbReference type="ARBA" id="ARBA00022840"/>
    </source>
</evidence>
<dbReference type="Pfam" id="PF02954">
    <property type="entry name" value="HTH_8"/>
    <property type="match status" value="1"/>
</dbReference>
<comment type="caution">
    <text evidence="8">The sequence shown here is derived from an EMBL/GenBank/DDBJ whole genome shotgun (WGS) entry which is preliminary data.</text>
</comment>
<dbReference type="Gene3D" id="3.30.1380.20">
    <property type="entry name" value="Trafficking protein particle complex subunit 3"/>
    <property type="match status" value="1"/>
</dbReference>
<evidence type="ECO:0000313" key="9">
    <source>
        <dbReference type="Proteomes" id="UP000238823"/>
    </source>
</evidence>
<dbReference type="Pfam" id="PF06505">
    <property type="entry name" value="XylR_N"/>
    <property type="match status" value="1"/>
</dbReference>
<dbReference type="SUPFAM" id="SSF52540">
    <property type="entry name" value="P-loop containing nucleoside triphosphate hydrolases"/>
    <property type="match status" value="1"/>
</dbReference>
<dbReference type="PANTHER" id="PTHR32071">
    <property type="entry name" value="TRANSCRIPTIONAL REGULATORY PROTEIN"/>
    <property type="match status" value="1"/>
</dbReference>
<dbReference type="InterPro" id="IPR025944">
    <property type="entry name" value="Sigma_54_int_dom_CS"/>
</dbReference>
<dbReference type="PROSITE" id="PS50045">
    <property type="entry name" value="SIGMA54_INTERACT_4"/>
    <property type="match status" value="1"/>
</dbReference>
<evidence type="ECO:0000256" key="5">
    <source>
        <dbReference type="ARBA" id="ARBA00023163"/>
    </source>
</evidence>
<dbReference type="PRINTS" id="PR01590">
    <property type="entry name" value="HTHFIS"/>
</dbReference>
<dbReference type="Gene3D" id="3.40.50.300">
    <property type="entry name" value="P-loop containing nucleotide triphosphate hydrolases"/>
    <property type="match status" value="1"/>
</dbReference>
<dbReference type="Gene3D" id="1.10.10.60">
    <property type="entry name" value="Homeodomain-like"/>
    <property type="match status" value="1"/>
</dbReference>
<dbReference type="EMBL" id="PVNL01000105">
    <property type="protein sequence ID" value="PRQ03941.1"/>
    <property type="molecule type" value="Genomic_DNA"/>
</dbReference>
<dbReference type="Proteomes" id="UP000238823">
    <property type="component" value="Unassembled WGS sequence"/>
</dbReference>
<dbReference type="FunFam" id="3.40.50.300:FF:000006">
    <property type="entry name" value="DNA-binding transcriptional regulator NtrC"/>
    <property type="match status" value="1"/>
</dbReference>
<evidence type="ECO:0000256" key="6">
    <source>
        <dbReference type="SAM" id="MobiDB-lite"/>
    </source>
</evidence>
<dbReference type="GO" id="GO:0006355">
    <property type="term" value="P:regulation of DNA-templated transcription"/>
    <property type="evidence" value="ECO:0007669"/>
    <property type="project" value="InterPro"/>
</dbReference>
<dbReference type="SMART" id="SM00989">
    <property type="entry name" value="V4R"/>
    <property type="match status" value="1"/>
</dbReference>